<evidence type="ECO:0000313" key="3">
    <source>
        <dbReference type="EMBL" id="GLH98334.1"/>
    </source>
</evidence>
<protein>
    <recommendedName>
        <fullName evidence="5">Mucin-associated surface protein</fullName>
    </recommendedName>
</protein>
<keyword evidence="2" id="KW-0812">Transmembrane</keyword>
<dbReference type="Proteomes" id="UP001144280">
    <property type="component" value="Unassembled WGS sequence"/>
</dbReference>
<dbReference type="EMBL" id="BSDI01000016">
    <property type="protein sequence ID" value="GLH98334.1"/>
    <property type="molecule type" value="Genomic_DNA"/>
</dbReference>
<keyword evidence="4" id="KW-1185">Reference proteome</keyword>
<name>A0ABQ5QV89_9ACTN</name>
<evidence type="ECO:0000256" key="1">
    <source>
        <dbReference type="SAM" id="MobiDB-lite"/>
    </source>
</evidence>
<dbReference type="InterPro" id="IPR049790">
    <property type="entry name" value="Rv3655c/TadE"/>
</dbReference>
<evidence type="ECO:0000256" key="2">
    <source>
        <dbReference type="SAM" id="Phobius"/>
    </source>
</evidence>
<evidence type="ECO:0000313" key="4">
    <source>
        <dbReference type="Proteomes" id="UP001144280"/>
    </source>
</evidence>
<accession>A0ABQ5QV89</accession>
<keyword evidence="2" id="KW-0472">Membrane</keyword>
<reference evidence="3" key="1">
    <citation type="submission" date="2022-12" db="EMBL/GenBank/DDBJ databases">
        <title>New Phytohabitans aurantiacus sp. RD004123 nov., an actinomycete isolated from soil.</title>
        <authorList>
            <person name="Triningsih D.W."/>
            <person name="Harunari E."/>
            <person name="Igarashi Y."/>
        </authorList>
    </citation>
    <scope>NUCLEOTIDE SEQUENCE</scope>
    <source>
        <strain evidence="3">RD004123</strain>
    </source>
</reference>
<organism evidence="3 4">
    <name type="scientific">Phytohabitans aurantiacus</name>
    <dbReference type="NCBI Taxonomy" id="3016789"/>
    <lineage>
        <taxon>Bacteria</taxon>
        <taxon>Bacillati</taxon>
        <taxon>Actinomycetota</taxon>
        <taxon>Actinomycetes</taxon>
        <taxon>Micromonosporales</taxon>
        <taxon>Micromonosporaceae</taxon>
    </lineage>
</organism>
<proteinExistence type="predicted"/>
<feature type="transmembrane region" description="Helical" evidence="2">
    <location>
        <begin position="45"/>
        <end position="66"/>
    </location>
</feature>
<dbReference type="NCBIfam" id="NF041390">
    <property type="entry name" value="TadE_Rv3655c"/>
    <property type="match status" value="1"/>
</dbReference>
<evidence type="ECO:0008006" key="5">
    <source>
        <dbReference type="Google" id="ProtNLM"/>
    </source>
</evidence>
<feature type="region of interest" description="Disordered" evidence="1">
    <location>
        <begin position="1"/>
        <end position="31"/>
    </location>
</feature>
<keyword evidence="2" id="KW-1133">Transmembrane helix</keyword>
<gene>
    <name evidence="3" type="ORF">Pa4123_36090</name>
</gene>
<feature type="compositionally biased region" description="Basic residues" evidence="1">
    <location>
        <begin position="18"/>
        <end position="31"/>
    </location>
</feature>
<comment type="caution">
    <text evidence="3">The sequence shown here is derived from an EMBL/GenBank/DDBJ whole genome shotgun (WGS) entry which is preliminary data.</text>
</comment>
<sequence length="149" mass="15197">MSRRRRSGRPNGRCPVHGGRHRTGGRHGCRCRGGRHERGSFTAELAAGLPALMLLLFVGLTAVGAVTTKAQCVDAAREAALATARGESGVVAGERTGPPDATVTIFVDGDLVVATVRASVRALGAHLPSTTITATATAVLEPGPLEAGP</sequence>